<dbReference type="Gene3D" id="1.10.10.10">
    <property type="entry name" value="Winged helix-like DNA-binding domain superfamily/Winged helix DNA-binding domain"/>
    <property type="match status" value="1"/>
</dbReference>
<dbReference type="STRING" id="1476583.DEIPH_ctg012orf0001"/>
<comment type="caution">
    <text evidence="2">The sequence shown here is derived from an EMBL/GenBank/DDBJ whole genome shotgun (WGS) entry which is preliminary data.</text>
</comment>
<dbReference type="InterPro" id="IPR036388">
    <property type="entry name" value="WH-like_DNA-bd_sf"/>
</dbReference>
<feature type="domain" description="DprA winged helix" evidence="1">
    <location>
        <begin position="17"/>
        <end position="75"/>
    </location>
</feature>
<evidence type="ECO:0000313" key="3">
    <source>
        <dbReference type="Proteomes" id="UP000020492"/>
    </source>
</evidence>
<name>A0A016QS26_9DEIO</name>
<proteinExistence type="predicted"/>
<dbReference type="AlphaFoldDB" id="A0A016QS26"/>
<keyword evidence="3" id="KW-1185">Reference proteome</keyword>
<organism evidence="2 3">
    <name type="scientific">Deinococcus phoenicis</name>
    <dbReference type="NCBI Taxonomy" id="1476583"/>
    <lineage>
        <taxon>Bacteria</taxon>
        <taxon>Thermotogati</taxon>
        <taxon>Deinococcota</taxon>
        <taxon>Deinococci</taxon>
        <taxon>Deinococcales</taxon>
        <taxon>Deinococcaceae</taxon>
        <taxon>Deinococcus</taxon>
    </lineage>
</organism>
<dbReference type="EMBL" id="JHAC01000012">
    <property type="protein sequence ID" value="EYB68945.1"/>
    <property type="molecule type" value="Genomic_DNA"/>
</dbReference>
<dbReference type="Proteomes" id="UP000020492">
    <property type="component" value="Unassembled WGS sequence"/>
</dbReference>
<evidence type="ECO:0000259" key="1">
    <source>
        <dbReference type="Pfam" id="PF17782"/>
    </source>
</evidence>
<protein>
    <recommendedName>
        <fullName evidence="1">DprA winged helix domain-containing protein</fullName>
    </recommendedName>
</protein>
<dbReference type="InterPro" id="IPR041614">
    <property type="entry name" value="DprA_WH"/>
</dbReference>
<accession>A0A016QS26</accession>
<dbReference type="PATRIC" id="fig|1476583.3.peg.841"/>
<gene>
    <name evidence="2" type="ORF">DEIPH_ctg012orf0001</name>
</gene>
<reference evidence="2 3" key="1">
    <citation type="submission" date="2014-03" db="EMBL/GenBank/DDBJ databases">
        <title>Draft genome sequence of Deinococcus phoenicis 1P10ME.</title>
        <authorList>
            <person name="Stepanov V.G."/>
            <person name="Vaishampayan P."/>
            <person name="Venkateswaran K."/>
            <person name="Fox G.E."/>
        </authorList>
    </citation>
    <scope>NUCLEOTIDE SEQUENCE [LARGE SCALE GENOMIC DNA]</scope>
    <source>
        <strain evidence="2 3">1P10ME</strain>
    </source>
</reference>
<dbReference type="Pfam" id="PF17782">
    <property type="entry name" value="WHD_DprA"/>
    <property type="match status" value="1"/>
</dbReference>
<sequence>MLTETAQDILDELGWGEAPAAPTPDLPPEQARAYAALSTPATLDDLQAATGLALPDLQTALVMLHLMGLAEEVGGRWARR</sequence>
<dbReference type="eggNOG" id="COG0758">
    <property type="taxonomic scope" value="Bacteria"/>
</dbReference>
<evidence type="ECO:0000313" key="2">
    <source>
        <dbReference type="EMBL" id="EYB68945.1"/>
    </source>
</evidence>